<dbReference type="InterPro" id="IPR049625">
    <property type="entry name" value="Glyco_transf_61_cat"/>
</dbReference>
<dbReference type="GO" id="GO:0016757">
    <property type="term" value="F:glycosyltransferase activity"/>
    <property type="evidence" value="ECO:0007669"/>
    <property type="project" value="InterPro"/>
</dbReference>
<evidence type="ECO:0000256" key="1">
    <source>
        <dbReference type="SAM" id="MobiDB-lite"/>
    </source>
</evidence>
<feature type="domain" description="Glycosyltransferase 61 catalytic" evidence="3">
    <location>
        <begin position="177"/>
        <end position="354"/>
    </location>
</feature>
<dbReference type="CDD" id="cd00185">
    <property type="entry name" value="TNFRSF"/>
    <property type="match status" value="1"/>
</dbReference>
<feature type="transmembrane region" description="Helical" evidence="2">
    <location>
        <begin position="605"/>
        <end position="629"/>
    </location>
</feature>
<dbReference type="Proteomes" id="UP001054857">
    <property type="component" value="Unassembled WGS sequence"/>
</dbReference>
<feature type="region of interest" description="Disordered" evidence="1">
    <location>
        <begin position="637"/>
        <end position="713"/>
    </location>
</feature>
<reference evidence="4 5" key="1">
    <citation type="journal article" date="2021" name="Sci. Rep.">
        <title>Genome sequencing of the multicellular alga Astrephomene provides insights into convergent evolution of germ-soma differentiation.</title>
        <authorList>
            <person name="Yamashita S."/>
            <person name="Yamamoto K."/>
            <person name="Matsuzaki R."/>
            <person name="Suzuki S."/>
            <person name="Yamaguchi H."/>
            <person name="Hirooka S."/>
            <person name="Minakuchi Y."/>
            <person name="Miyagishima S."/>
            <person name="Kawachi M."/>
            <person name="Toyoda A."/>
            <person name="Nozaki H."/>
        </authorList>
    </citation>
    <scope>NUCLEOTIDE SEQUENCE [LARGE SCALE GENOMIC DNA]</scope>
    <source>
        <strain evidence="4 5">NIES-4017</strain>
    </source>
</reference>
<dbReference type="InterPro" id="IPR009030">
    <property type="entry name" value="Growth_fac_rcpt_cys_sf"/>
</dbReference>
<dbReference type="PANTHER" id="PTHR46967">
    <property type="entry name" value="INSULIN-LIKE GROWTH FACTOR BINDING PROTEIN,N-TERMINAL"/>
    <property type="match status" value="1"/>
</dbReference>
<keyword evidence="2" id="KW-1133">Transmembrane helix</keyword>
<keyword evidence="2" id="KW-0812">Transmembrane</keyword>
<feature type="compositionally biased region" description="Pro residues" evidence="1">
    <location>
        <begin position="690"/>
        <end position="703"/>
    </location>
</feature>
<organism evidence="4 5">
    <name type="scientific">Astrephomene gubernaculifera</name>
    <dbReference type="NCBI Taxonomy" id="47775"/>
    <lineage>
        <taxon>Eukaryota</taxon>
        <taxon>Viridiplantae</taxon>
        <taxon>Chlorophyta</taxon>
        <taxon>core chlorophytes</taxon>
        <taxon>Chlorophyceae</taxon>
        <taxon>CS clade</taxon>
        <taxon>Chlamydomonadales</taxon>
        <taxon>Astrephomenaceae</taxon>
        <taxon>Astrephomene</taxon>
    </lineage>
</organism>
<name>A0AAD3HJQ2_9CHLO</name>
<evidence type="ECO:0000256" key="2">
    <source>
        <dbReference type="SAM" id="Phobius"/>
    </source>
</evidence>
<dbReference type="EMBL" id="BMAR01000005">
    <property type="protein sequence ID" value="GFR43203.1"/>
    <property type="molecule type" value="Genomic_DNA"/>
</dbReference>
<dbReference type="Pfam" id="PF04577">
    <property type="entry name" value="Glyco_transf_61"/>
    <property type="match status" value="1"/>
</dbReference>
<sequence>MSLPWAPTCFLVCDAATLRKHVISHIVILMAVFSFSRRLSAEFVEYSDLLQSHPDNGLRLLALGDPYQSFHREPPLVLDPNFLDYYGGLGYLNVEFNARGDNTYHGSSAQYVAALRNASVCGSEGDVWDGNGRLYRANSWIRHPHAKLEAWRDEAESFGVRHYSRLASAVHRVSFMYFHFMTEVIPKVAKYAPFLAADPELKLLTYGSNFEQAWLRRLGIRDSQLVTFNPLYAYQADELLLTNPVNISRTPREDLLKALSIMGLPPPLPSNQRTSLVYVSRRLASDRTQTNEDSLLDALRHEATSHGLQLVVHEGSPDMGTDAVIDMFRRARVVMGPNGAGLAHMMFAAPATILIELMFINNTGMDLWHLTAALNQSYYMVPLPRSYWLDPGSDVPIEQAVSTLRWALGVQGGVRPACPRGSGPSSAFNEGSCSACPPGTFSTGYDAQCLECSPGWVAERKGSGYCRVCPSSTYANGSVYCVACPSGTLAAMPGSTRPDECLDPDTLAQVKQRWLPEQRVAAKVSAYYQAVTRHRQHNQSFDELPKALQNRVLSELDACSGGYPSSSYGCNIAPQSAQETTQLPSTPEVPWADLQSQSKASFLTIPIMIAVIGGVIGLLVLLATIGVFYRRGRLSSQVAPDRSAPARTGSADTESGQPVPATFFEAARRDLGSSEPAASEGQPAAGNGPPAGPARPSKLPPLPEANYRRAIGS</sequence>
<keyword evidence="2" id="KW-0472">Membrane</keyword>
<dbReference type="SMART" id="SM01411">
    <property type="entry name" value="Ephrin_rec_like"/>
    <property type="match status" value="2"/>
</dbReference>
<protein>
    <recommendedName>
        <fullName evidence="3">Glycosyltransferase 61 catalytic domain-containing protein</fullName>
    </recommendedName>
</protein>
<evidence type="ECO:0000313" key="4">
    <source>
        <dbReference type="EMBL" id="GFR43203.1"/>
    </source>
</evidence>
<accession>A0AAD3HJQ2</accession>
<dbReference type="AlphaFoldDB" id="A0AAD3HJQ2"/>
<gene>
    <name evidence="4" type="ORF">Agub_g4242</name>
</gene>
<keyword evidence="5" id="KW-1185">Reference proteome</keyword>
<proteinExistence type="predicted"/>
<evidence type="ECO:0000259" key="3">
    <source>
        <dbReference type="Pfam" id="PF04577"/>
    </source>
</evidence>
<dbReference type="PANTHER" id="PTHR46967:SF2">
    <property type="entry name" value="SUSHI, VON WILLEBRAND FACTOR TYPE A, EGF AND PENTRAXIN DOMAIN-CONTAINING PROTEIN 1-LIKE"/>
    <property type="match status" value="1"/>
</dbReference>
<dbReference type="Gene3D" id="2.10.50.10">
    <property type="entry name" value="Tumor Necrosis Factor Receptor, subunit A, domain 2"/>
    <property type="match status" value="1"/>
</dbReference>
<evidence type="ECO:0000313" key="5">
    <source>
        <dbReference type="Proteomes" id="UP001054857"/>
    </source>
</evidence>
<dbReference type="SUPFAM" id="SSF57184">
    <property type="entry name" value="Growth factor receptor domain"/>
    <property type="match status" value="1"/>
</dbReference>
<comment type="caution">
    <text evidence="4">The sequence shown here is derived from an EMBL/GenBank/DDBJ whole genome shotgun (WGS) entry which is preliminary data.</text>
</comment>